<evidence type="ECO:0000256" key="14">
    <source>
        <dbReference type="PIRSR" id="PIRSR606262-3"/>
    </source>
</evidence>
<dbReference type="InterPro" id="IPR006262">
    <property type="entry name" value="Cyt_deam_tetra"/>
</dbReference>
<evidence type="ECO:0000256" key="5">
    <source>
        <dbReference type="ARBA" id="ARBA00018266"/>
    </source>
</evidence>
<evidence type="ECO:0000313" key="17">
    <source>
        <dbReference type="EMBL" id="MBB6072076.1"/>
    </source>
</evidence>
<dbReference type="InterPro" id="IPR016192">
    <property type="entry name" value="APOBEC/CMP_deaminase_Zn-bd"/>
</dbReference>
<evidence type="ECO:0000256" key="6">
    <source>
        <dbReference type="ARBA" id="ARBA00022723"/>
    </source>
</evidence>
<dbReference type="FunFam" id="3.40.140.10:FF:000008">
    <property type="entry name" value="Cytidine deaminase"/>
    <property type="match status" value="1"/>
</dbReference>
<evidence type="ECO:0000256" key="2">
    <source>
        <dbReference type="ARBA" id="ARBA00003949"/>
    </source>
</evidence>
<keyword evidence="6 14" id="KW-0479">Metal-binding</keyword>
<evidence type="ECO:0000256" key="7">
    <source>
        <dbReference type="ARBA" id="ARBA00022801"/>
    </source>
</evidence>
<dbReference type="PANTHER" id="PTHR11644">
    <property type="entry name" value="CYTIDINE DEAMINASE"/>
    <property type="match status" value="1"/>
</dbReference>
<feature type="binding site" evidence="13">
    <location>
        <begin position="54"/>
        <end position="60"/>
    </location>
    <ligand>
        <name>substrate</name>
    </ligand>
</feature>
<dbReference type="AlphaFoldDB" id="A0A841H2B7"/>
<dbReference type="SUPFAM" id="SSF53927">
    <property type="entry name" value="Cytidine deaminase-like"/>
    <property type="match status" value="1"/>
</dbReference>
<evidence type="ECO:0000256" key="9">
    <source>
        <dbReference type="ARBA" id="ARBA00032005"/>
    </source>
</evidence>
<keyword evidence="18" id="KW-1185">Reference proteome</keyword>
<comment type="cofactor">
    <cofactor evidence="1 14 15">
        <name>Zn(2+)</name>
        <dbReference type="ChEBI" id="CHEBI:29105"/>
    </cofactor>
</comment>
<evidence type="ECO:0000256" key="15">
    <source>
        <dbReference type="RuleBase" id="RU364006"/>
    </source>
</evidence>
<comment type="caution">
    <text evidence="17">The sequence shown here is derived from an EMBL/GenBank/DDBJ whole genome shotgun (WGS) entry which is preliminary data.</text>
</comment>
<evidence type="ECO:0000256" key="10">
    <source>
        <dbReference type="ARBA" id="ARBA00049252"/>
    </source>
</evidence>
<evidence type="ECO:0000256" key="3">
    <source>
        <dbReference type="ARBA" id="ARBA00006576"/>
    </source>
</evidence>
<dbReference type="EC" id="3.5.4.5" evidence="4 15"/>
<gene>
    <name evidence="17" type="ORF">HNQ61_003737</name>
</gene>
<keyword evidence="8 14" id="KW-0862">Zinc</keyword>
<dbReference type="InterPro" id="IPR002125">
    <property type="entry name" value="CMP_dCMP_dom"/>
</dbReference>
<dbReference type="Gene3D" id="3.40.140.10">
    <property type="entry name" value="Cytidine Deaminase, domain 2"/>
    <property type="match status" value="1"/>
</dbReference>
<feature type="binding site" evidence="14">
    <location>
        <position position="102"/>
    </location>
    <ligand>
        <name>Zn(2+)</name>
        <dbReference type="ChEBI" id="CHEBI:29105"/>
        <note>catalytic</note>
    </ligand>
</feature>
<sequence length="149" mass="15705">MTPVSESEPMDPQTAFALLRHAREARTHAYAPYSHFPVGAALLAEDGRVFTGCNVENAAYTVGNCAERVAIGKAVSEGARRFLAIAVAGPDDSVACTPCGACRQVISEFGPDLPVVMPDGPDRYKLTNMRELLPGAFGPASLAAAREGR</sequence>
<dbReference type="GO" id="GO:0004126">
    <property type="term" value="F:cytidine deaminase activity"/>
    <property type="evidence" value="ECO:0007669"/>
    <property type="project" value="UniProtKB-UniRule"/>
</dbReference>
<dbReference type="GO" id="GO:0008270">
    <property type="term" value="F:zinc ion binding"/>
    <property type="evidence" value="ECO:0007669"/>
    <property type="project" value="UniProtKB-UniRule"/>
</dbReference>
<dbReference type="CDD" id="cd01283">
    <property type="entry name" value="cytidine_deaminase"/>
    <property type="match status" value="1"/>
</dbReference>
<comment type="similarity">
    <text evidence="3 15">Belongs to the cytidine and deoxycytidylate deaminase family.</text>
</comment>
<comment type="catalytic activity">
    <reaction evidence="11 15">
        <text>cytidine + H2O + H(+) = uridine + NH4(+)</text>
        <dbReference type="Rhea" id="RHEA:16069"/>
        <dbReference type="ChEBI" id="CHEBI:15377"/>
        <dbReference type="ChEBI" id="CHEBI:15378"/>
        <dbReference type="ChEBI" id="CHEBI:16704"/>
        <dbReference type="ChEBI" id="CHEBI:17562"/>
        <dbReference type="ChEBI" id="CHEBI:28938"/>
        <dbReference type="EC" id="3.5.4.5"/>
    </reaction>
</comment>
<dbReference type="PROSITE" id="PS00903">
    <property type="entry name" value="CYT_DCMP_DEAMINASES_1"/>
    <property type="match status" value="1"/>
</dbReference>
<evidence type="ECO:0000256" key="12">
    <source>
        <dbReference type="PIRSR" id="PIRSR606262-1"/>
    </source>
</evidence>
<accession>A0A841H2B7</accession>
<protein>
    <recommendedName>
        <fullName evidence="5 15">Cytidine deaminase</fullName>
        <ecNumber evidence="4 15">3.5.4.5</ecNumber>
    </recommendedName>
    <alternativeName>
        <fullName evidence="9 15">Cytidine aminohydrolase</fullName>
    </alternativeName>
</protein>
<dbReference type="EMBL" id="JACHIA010000012">
    <property type="protein sequence ID" value="MBB6072076.1"/>
    <property type="molecule type" value="Genomic_DNA"/>
</dbReference>
<dbReference type="Proteomes" id="UP000582837">
    <property type="component" value="Unassembled WGS sequence"/>
</dbReference>
<comment type="function">
    <text evidence="2 15">This enzyme scavenges exogenous and endogenous cytidine and 2'-deoxycytidine for UMP synthesis.</text>
</comment>
<proteinExistence type="inferred from homology"/>
<dbReference type="InterPro" id="IPR050202">
    <property type="entry name" value="Cyt/Deoxycyt_deaminase"/>
</dbReference>
<dbReference type="PROSITE" id="PS51747">
    <property type="entry name" value="CYT_DCMP_DEAMINASES_2"/>
    <property type="match status" value="1"/>
</dbReference>
<dbReference type="InterPro" id="IPR016193">
    <property type="entry name" value="Cytidine_deaminase-like"/>
</dbReference>
<organism evidence="17 18">
    <name type="scientific">Longimicrobium terrae</name>
    <dbReference type="NCBI Taxonomy" id="1639882"/>
    <lineage>
        <taxon>Bacteria</taxon>
        <taxon>Pseudomonadati</taxon>
        <taxon>Gemmatimonadota</taxon>
        <taxon>Longimicrobiia</taxon>
        <taxon>Longimicrobiales</taxon>
        <taxon>Longimicrobiaceae</taxon>
        <taxon>Longimicrobium</taxon>
    </lineage>
</organism>
<dbReference type="GO" id="GO:0072527">
    <property type="term" value="P:pyrimidine-containing compound metabolic process"/>
    <property type="evidence" value="ECO:0007669"/>
    <property type="project" value="UniProtKB-ARBA"/>
</dbReference>
<dbReference type="GO" id="GO:0055086">
    <property type="term" value="P:nucleobase-containing small molecule metabolic process"/>
    <property type="evidence" value="ECO:0007669"/>
    <property type="project" value="UniProtKB-ARBA"/>
</dbReference>
<evidence type="ECO:0000256" key="8">
    <source>
        <dbReference type="ARBA" id="ARBA00022833"/>
    </source>
</evidence>
<dbReference type="Pfam" id="PF00383">
    <property type="entry name" value="dCMP_cyt_deam_1"/>
    <property type="match status" value="1"/>
</dbReference>
<dbReference type="RefSeq" id="WP_240978474.1">
    <property type="nucleotide sequence ID" value="NZ_JABDTL010000001.1"/>
</dbReference>
<name>A0A841H2B7_9BACT</name>
<feature type="active site" description="Proton donor" evidence="12">
    <location>
        <position position="67"/>
    </location>
</feature>
<evidence type="ECO:0000259" key="16">
    <source>
        <dbReference type="PROSITE" id="PS51747"/>
    </source>
</evidence>
<evidence type="ECO:0000313" key="18">
    <source>
        <dbReference type="Proteomes" id="UP000582837"/>
    </source>
</evidence>
<evidence type="ECO:0000256" key="13">
    <source>
        <dbReference type="PIRSR" id="PIRSR606262-2"/>
    </source>
</evidence>
<dbReference type="PANTHER" id="PTHR11644:SF2">
    <property type="entry name" value="CYTIDINE DEAMINASE"/>
    <property type="match status" value="1"/>
</dbReference>
<keyword evidence="7 15" id="KW-0378">Hydrolase</keyword>
<evidence type="ECO:0000256" key="1">
    <source>
        <dbReference type="ARBA" id="ARBA00001947"/>
    </source>
</evidence>
<comment type="catalytic activity">
    <reaction evidence="10 15">
        <text>2'-deoxycytidine + H2O + H(+) = 2'-deoxyuridine + NH4(+)</text>
        <dbReference type="Rhea" id="RHEA:13433"/>
        <dbReference type="ChEBI" id="CHEBI:15377"/>
        <dbReference type="ChEBI" id="CHEBI:15378"/>
        <dbReference type="ChEBI" id="CHEBI:15698"/>
        <dbReference type="ChEBI" id="CHEBI:16450"/>
        <dbReference type="ChEBI" id="CHEBI:28938"/>
        <dbReference type="EC" id="3.5.4.5"/>
    </reaction>
</comment>
<feature type="domain" description="CMP/dCMP-type deaminase" evidence="16">
    <location>
        <begin position="13"/>
        <end position="140"/>
    </location>
</feature>
<feature type="binding site" evidence="14">
    <location>
        <position position="65"/>
    </location>
    <ligand>
        <name>Zn(2+)</name>
        <dbReference type="ChEBI" id="CHEBI:29105"/>
        <note>catalytic</note>
    </ligand>
</feature>
<dbReference type="GO" id="GO:0042802">
    <property type="term" value="F:identical protein binding"/>
    <property type="evidence" value="ECO:0007669"/>
    <property type="project" value="UniProtKB-ARBA"/>
</dbReference>
<dbReference type="NCBIfam" id="NF004064">
    <property type="entry name" value="PRK05578.1"/>
    <property type="match status" value="1"/>
</dbReference>
<evidence type="ECO:0000256" key="4">
    <source>
        <dbReference type="ARBA" id="ARBA00012783"/>
    </source>
</evidence>
<evidence type="ECO:0000256" key="11">
    <source>
        <dbReference type="ARBA" id="ARBA00049558"/>
    </source>
</evidence>
<reference evidence="17 18" key="1">
    <citation type="submission" date="2020-08" db="EMBL/GenBank/DDBJ databases">
        <title>Genomic Encyclopedia of Type Strains, Phase IV (KMG-IV): sequencing the most valuable type-strain genomes for metagenomic binning, comparative biology and taxonomic classification.</title>
        <authorList>
            <person name="Goeker M."/>
        </authorList>
    </citation>
    <scope>NUCLEOTIDE SEQUENCE [LARGE SCALE GENOMIC DNA]</scope>
    <source>
        <strain evidence="17 18">DSM 29007</strain>
    </source>
</reference>
<dbReference type="NCBIfam" id="TIGR01354">
    <property type="entry name" value="cyt_deam_tetra"/>
    <property type="match status" value="1"/>
</dbReference>
<feature type="binding site" evidence="14">
    <location>
        <position position="99"/>
    </location>
    <ligand>
        <name>Zn(2+)</name>
        <dbReference type="ChEBI" id="CHEBI:29105"/>
        <note>catalytic</note>
    </ligand>
</feature>
<dbReference type="GO" id="GO:0005829">
    <property type="term" value="C:cytosol"/>
    <property type="evidence" value="ECO:0007669"/>
    <property type="project" value="TreeGrafter"/>
</dbReference>